<reference evidence="1 2" key="1">
    <citation type="submission" date="2012-04" db="EMBL/GenBank/DDBJ databases">
        <title>The Genome Sequence of Saprolegnia declina VS20.</title>
        <authorList>
            <consortium name="The Broad Institute Genome Sequencing Platform"/>
            <person name="Russ C."/>
            <person name="Nusbaum C."/>
            <person name="Tyler B."/>
            <person name="van West P."/>
            <person name="Dieguez-Uribeondo J."/>
            <person name="de Bruijn I."/>
            <person name="Tripathy S."/>
            <person name="Jiang R."/>
            <person name="Young S.K."/>
            <person name="Zeng Q."/>
            <person name="Gargeya S."/>
            <person name="Fitzgerald M."/>
            <person name="Haas B."/>
            <person name="Abouelleil A."/>
            <person name="Alvarado L."/>
            <person name="Arachchi H.M."/>
            <person name="Berlin A."/>
            <person name="Chapman S.B."/>
            <person name="Goldberg J."/>
            <person name="Griggs A."/>
            <person name="Gujja S."/>
            <person name="Hansen M."/>
            <person name="Howarth C."/>
            <person name="Imamovic A."/>
            <person name="Larimer J."/>
            <person name="McCowen C."/>
            <person name="Montmayeur A."/>
            <person name="Murphy C."/>
            <person name="Neiman D."/>
            <person name="Pearson M."/>
            <person name="Priest M."/>
            <person name="Roberts A."/>
            <person name="Saif S."/>
            <person name="Shea T."/>
            <person name="Sisk P."/>
            <person name="Sykes S."/>
            <person name="Wortman J."/>
            <person name="Nusbaum C."/>
            <person name="Birren B."/>
        </authorList>
    </citation>
    <scope>NUCLEOTIDE SEQUENCE [LARGE SCALE GENOMIC DNA]</scope>
    <source>
        <strain evidence="1 2">VS20</strain>
    </source>
</reference>
<dbReference type="Proteomes" id="UP000030762">
    <property type="component" value="Unassembled WGS sequence"/>
</dbReference>
<organism evidence="1 2">
    <name type="scientific">Saprolegnia diclina (strain VS20)</name>
    <dbReference type="NCBI Taxonomy" id="1156394"/>
    <lineage>
        <taxon>Eukaryota</taxon>
        <taxon>Sar</taxon>
        <taxon>Stramenopiles</taxon>
        <taxon>Oomycota</taxon>
        <taxon>Saprolegniomycetes</taxon>
        <taxon>Saprolegniales</taxon>
        <taxon>Saprolegniaceae</taxon>
        <taxon>Saprolegnia</taxon>
    </lineage>
</organism>
<sequence length="195" mass="22443">MGKHHATHHAPTVEVDEKTMIFLIKFMNTASKEKLLETFEGHFTDHMADKIVDQRLFGGMKKLDDILEKKIMRKKKFEEFQDVALKWAVEHKPKEKRQTAMGKATEPAADVDPKVLLFALKFLNTATKEKLLDNLDGLSDSVADKILDQRLFGGLKKLDDIVEKKIMRKKKYEEFKSVILDYATANKPKEKPVTD</sequence>
<name>T0QFF4_SAPDV</name>
<gene>
    <name evidence="1" type="ORF">SDRG_10072</name>
</gene>
<dbReference type="AlphaFoldDB" id="T0QFF4"/>
<dbReference type="VEuPathDB" id="FungiDB:SDRG_10072"/>
<dbReference type="RefSeq" id="XP_008614266.1">
    <property type="nucleotide sequence ID" value="XM_008616044.1"/>
</dbReference>
<dbReference type="EMBL" id="JH767164">
    <property type="protein sequence ID" value="EQC32325.1"/>
    <property type="molecule type" value="Genomic_DNA"/>
</dbReference>
<evidence type="ECO:0000313" key="1">
    <source>
        <dbReference type="EMBL" id="EQC32325.1"/>
    </source>
</evidence>
<proteinExistence type="predicted"/>
<dbReference type="SUPFAM" id="SSF47781">
    <property type="entry name" value="RuvA domain 2-like"/>
    <property type="match status" value="1"/>
</dbReference>
<dbReference type="InParanoid" id="T0QFF4"/>
<protein>
    <submittedName>
        <fullName evidence="1">Uncharacterized protein</fullName>
    </submittedName>
</protein>
<dbReference type="GeneID" id="19950799"/>
<keyword evidence="2" id="KW-1185">Reference proteome</keyword>
<dbReference type="InterPro" id="IPR010994">
    <property type="entry name" value="RuvA_2-like"/>
</dbReference>
<accession>T0QFF4</accession>
<evidence type="ECO:0000313" key="2">
    <source>
        <dbReference type="Proteomes" id="UP000030762"/>
    </source>
</evidence>